<dbReference type="CDD" id="cd16034">
    <property type="entry name" value="sulfatase_like"/>
    <property type="match status" value="1"/>
</dbReference>
<evidence type="ECO:0000313" key="5">
    <source>
        <dbReference type="Proteomes" id="UP000263014"/>
    </source>
</evidence>
<dbReference type="InterPro" id="IPR000917">
    <property type="entry name" value="Sulfatase_N"/>
</dbReference>
<evidence type="ECO:0000313" key="4">
    <source>
        <dbReference type="EMBL" id="RGJ02770.1"/>
    </source>
</evidence>
<dbReference type="AlphaFoldDB" id="A0A374P7F0"/>
<gene>
    <name evidence="4" type="ORF">DXD79_16600</name>
</gene>
<dbReference type="Gene3D" id="3.30.1120.10">
    <property type="match status" value="1"/>
</dbReference>
<accession>A0A374P7F0</accession>
<proteinExistence type="inferred from homology"/>
<organism evidence="4 5">
    <name type="scientific">Hungatella hathewayi</name>
    <dbReference type="NCBI Taxonomy" id="154046"/>
    <lineage>
        <taxon>Bacteria</taxon>
        <taxon>Bacillati</taxon>
        <taxon>Bacillota</taxon>
        <taxon>Clostridia</taxon>
        <taxon>Lachnospirales</taxon>
        <taxon>Lachnospiraceae</taxon>
        <taxon>Hungatella</taxon>
    </lineage>
</organism>
<dbReference type="InterPro" id="IPR050738">
    <property type="entry name" value="Sulfatase"/>
</dbReference>
<keyword evidence="2" id="KW-0378">Hydrolase</keyword>
<dbReference type="SUPFAM" id="SSF53649">
    <property type="entry name" value="Alkaline phosphatase-like"/>
    <property type="match status" value="1"/>
</dbReference>
<dbReference type="PANTHER" id="PTHR42693">
    <property type="entry name" value="ARYLSULFATASE FAMILY MEMBER"/>
    <property type="match status" value="1"/>
</dbReference>
<dbReference type="Pfam" id="PF00884">
    <property type="entry name" value="Sulfatase"/>
    <property type="match status" value="1"/>
</dbReference>
<evidence type="ECO:0000256" key="2">
    <source>
        <dbReference type="ARBA" id="ARBA00022801"/>
    </source>
</evidence>
<evidence type="ECO:0000256" key="1">
    <source>
        <dbReference type="ARBA" id="ARBA00008779"/>
    </source>
</evidence>
<sequence>MEGDRNKMEKPNILYIFCDQFRRQAIGYMKEDPVVTPNLDRFAGEAVVFKEAVSTYPVCSPYRGILFTGMYPHENHIFTNCTSQSAAEGCYLHDDQVCLSDLLAAGGYEMGYIGKWHLDAPKPEQNPYTEGFRGNGLIWDAYTPPGKGRHGFDFWYSYGCYDWHMKPHYWKNDAKIDERIDVREWSVAHETKVAIDYIKNQDKPFALFMSFNPPHTDFDMFPQEYLNDYEGKEAGDLLVRPNVKMIPEAVRHVKNYFASITGIDENFGKLMAALREKGIEDNTIVVFTSDHGEMMGSQGLMHKNIWYEEAVGVPFLVRWPARFSHHDSDAQLSTIDILPTLLSMAGLKDRIPQGCSGYDFTRDMETEDYSNSPEYSLYVVSDPESNGFGRGLRGRRYTFMLSAAQNTTAYYLYDRLEDPYELHNAAGENEEMVQYYLGLLKEKLEEIGDPFLEEIPLWGSRLHETAASQ</sequence>
<dbReference type="Gene3D" id="3.40.720.10">
    <property type="entry name" value="Alkaline Phosphatase, subunit A"/>
    <property type="match status" value="1"/>
</dbReference>
<reference evidence="4 5" key="1">
    <citation type="submission" date="2018-08" db="EMBL/GenBank/DDBJ databases">
        <title>A genome reference for cultivated species of the human gut microbiota.</title>
        <authorList>
            <person name="Zou Y."/>
            <person name="Xue W."/>
            <person name="Luo G."/>
        </authorList>
    </citation>
    <scope>NUCLEOTIDE SEQUENCE [LARGE SCALE GENOMIC DNA]</scope>
    <source>
        <strain evidence="4 5">TM09-12</strain>
    </source>
</reference>
<comment type="similarity">
    <text evidence="1">Belongs to the sulfatase family.</text>
</comment>
<dbReference type="EMBL" id="QSON01000007">
    <property type="protein sequence ID" value="RGJ02770.1"/>
    <property type="molecule type" value="Genomic_DNA"/>
</dbReference>
<dbReference type="PANTHER" id="PTHR42693:SF53">
    <property type="entry name" value="ENDO-4-O-SULFATASE"/>
    <property type="match status" value="1"/>
</dbReference>
<dbReference type="Proteomes" id="UP000263014">
    <property type="component" value="Unassembled WGS sequence"/>
</dbReference>
<comment type="caution">
    <text evidence="4">The sequence shown here is derived from an EMBL/GenBank/DDBJ whole genome shotgun (WGS) entry which is preliminary data.</text>
</comment>
<protein>
    <submittedName>
        <fullName evidence="4">DUF229 domain-containing protein</fullName>
    </submittedName>
</protein>
<dbReference type="InterPro" id="IPR017850">
    <property type="entry name" value="Alkaline_phosphatase_core_sf"/>
</dbReference>
<evidence type="ECO:0000259" key="3">
    <source>
        <dbReference type="Pfam" id="PF00884"/>
    </source>
</evidence>
<feature type="domain" description="Sulfatase N-terminal" evidence="3">
    <location>
        <begin position="11"/>
        <end position="346"/>
    </location>
</feature>
<dbReference type="GO" id="GO:0004065">
    <property type="term" value="F:arylsulfatase activity"/>
    <property type="evidence" value="ECO:0007669"/>
    <property type="project" value="TreeGrafter"/>
</dbReference>
<name>A0A374P7F0_9FIRM</name>